<comment type="caution">
    <text evidence="4">The sequence shown here is derived from an EMBL/GenBank/DDBJ whole genome shotgun (WGS) entry which is preliminary data.</text>
</comment>
<feature type="transmembrane region" description="Helical" evidence="2">
    <location>
        <begin position="258"/>
        <end position="276"/>
    </location>
</feature>
<feature type="transmembrane region" description="Helical" evidence="2">
    <location>
        <begin position="489"/>
        <end position="508"/>
    </location>
</feature>
<dbReference type="HOGENOM" id="CLU_020135_1_0_1"/>
<evidence type="ECO:0000256" key="3">
    <source>
        <dbReference type="SAM" id="SignalP"/>
    </source>
</evidence>
<feature type="chain" id="PRO_5004565655" description="Integral membrane protein" evidence="3">
    <location>
        <begin position="18"/>
        <end position="673"/>
    </location>
</feature>
<keyword evidence="2" id="KW-0812">Transmembrane</keyword>
<keyword evidence="2" id="KW-0472">Membrane</keyword>
<dbReference type="AlphaFoldDB" id="T0JZ70"/>
<proteinExistence type="predicted"/>
<sequence length="673" mass="75784">MWRLIAVVVLAIEVVQAQNTSNTTAECPNVPGFFYQDSCKLLCRKTKWTDVVVFYLGNYVAHAATITTRPGQSTLITVVTMIGAVLLPGTGIWNGKKAILSLARFAPTDLQTAARAGALYAVVKDNHHRHCQTSISDGGEGIQMAAMSATVASQSAQQEQNIEKQLLEDSSVHQDSRSNGTATWMTSQLNSNIHGLCKLPEGYHLMQVPQNATFVGEDDLPVDHRPWYHYRRLANIILPWTQPQPDRPTAALSCSYNIVRVLASIIQLIFAVSTLYRTRGDQIQRYGYAAFGLTVIPYAWMSLINLVGNAMCPQYDKIYVVSSRALRELERTRRDGSQNSEMSEQDQWHVVGAVGRLEDHWDEQLCKDYESCREQEGAEQTTLMARKRSALNAVLTTWSRKSPSRMVVGPIIDILWTEDFRRTLRWYRDEFILLAREVREDPKSGILSFFRRWKEQLLAPLIVFIVPLALVGGLSGFQPGQSEPFQRVWVMMWLVLGLGVGFVLGQALRRFGNQSANVYQQPTGYYVGPYGFLSFWEAIMGAMAYGPVAIGGSNLKHFHAIIIKVSQPSSTAPCKHPEIHANHAPGTSHTYALTEAERWTNRTIRFKVASDDTLDLRDGILTDLRGAREEAYRAKLKTEAARKVLELAQYRQERTQKKVKQLKAQYDITERIV</sequence>
<name>T0JZ70_COLGC</name>
<evidence type="ECO:0000313" key="5">
    <source>
        <dbReference type="Proteomes" id="UP000015530"/>
    </source>
</evidence>
<dbReference type="OMA" id="EIHANHA"/>
<dbReference type="EMBL" id="AMYD01003634">
    <property type="protein sequence ID" value="EQB45808.1"/>
    <property type="molecule type" value="Genomic_DNA"/>
</dbReference>
<feature type="coiled-coil region" evidence="1">
    <location>
        <begin position="633"/>
        <end position="672"/>
    </location>
</feature>
<feature type="signal peptide" evidence="3">
    <location>
        <begin position="1"/>
        <end position="17"/>
    </location>
</feature>
<evidence type="ECO:0008006" key="6">
    <source>
        <dbReference type="Google" id="ProtNLM"/>
    </source>
</evidence>
<protein>
    <recommendedName>
        <fullName evidence="6">Integral membrane protein</fullName>
    </recommendedName>
</protein>
<keyword evidence="3" id="KW-0732">Signal</keyword>
<evidence type="ECO:0000256" key="1">
    <source>
        <dbReference type="SAM" id="Coils"/>
    </source>
</evidence>
<keyword evidence="2" id="KW-1133">Transmembrane helix</keyword>
<dbReference type="Proteomes" id="UP000015530">
    <property type="component" value="Unassembled WGS sequence"/>
</dbReference>
<reference evidence="5" key="1">
    <citation type="journal article" date="2013" name="Mol. Plant Microbe Interact.">
        <title>Global aspects of pacC regulation of pathogenicity genes in Colletotrichum gloeosporioides as revealed by transcriptome analysis.</title>
        <authorList>
            <person name="Alkan N."/>
            <person name="Meng X."/>
            <person name="Friedlander G."/>
            <person name="Reuveni E."/>
            <person name="Sukno S."/>
            <person name="Sherman A."/>
            <person name="Thon M."/>
            <person name="Fluhr R."/>
            <person name="Prusky D."/>
        </authorList>
    </citation>
    <scope>NUCLEOTIDE SEQUENCE [LARGE SCALE GENOMIC DNA]</scope>
    <source>
        <strain evidence="5">Cg-14</strain>
    </source>
</reference>
<organism evidence="4 5">
    <name type="scientific">Colletotrichum gloeosporioides (strain Cg-14)</name>
    <name type="common">Anthracnose fungus</name>
    <name type="synonym">Glomerella cingulata</name>
    <dbReference type="NCBI Taxonomy" id="1237896"/>
    <lineage>
        <taxon>Eukaryota</taxon>
        <taxon>Fungi</taxon>
        <taxon>Dikarya</taxon>
        <taxon>Ascomycota</taxon>
        <taxon>Pezizomycotina</taxon>
        <taxon>Sordariomycetes</taxon>
        <taxon>Hypocreomycetidae</taxon>
        <taxon>Glomerellales</taxon>
        <taxon>Glomerellaceae</taxon>
        <taxon>Colletotrichum</taxon>
        <taxon>Colletotrichum gloeosporioides species complex</taxon>
    </lineage>
</organism>
<evidence type="ECO:0000313" key="4">
    <source>
        <dbReference type="EMBL" id="EQB45808.1"/>
    </source>
</evidence>
<gene>
    <name evidence="4" type="ORF">CGLO_15266</name>
</gene>
<dbReference type="OrthoDB" id="5406607at2759"/>
<accession>T0JZ70</accession>
<keyword evidence="1" id="KW-0175">Coiled coil</keyword>
<evidence type="ECO:0000256" key="2">
    <source>
        <dbReference type="SAM" id="Phobius"/>
    </source>
</evidence>
<feature type="transmembrane region" description="Helical" evidence="2">
    <location>
        <begin position="457"/>
        <end position="477"/>
    </location>
</feature>